<dbReference type="InterPro" id="IPR018060">
    <property type="entry name" value="HTH_AraC"/>
</dbReference>
<dbReference type="GO" id="GO:0043565">
    <property type="term" value="F:sequence-specific DNA binding"/>
    <property type="evidence" value="ECO:0007669"/>
    <property type="project" value="InterPro"/>
</dbReference>
<sequence>MASKPRHLPRQLKPELEHDYARSPSLGYEGPAGLVRCLEHGFPTPLARWHYHDEYELHLITATSGKAFIGDWIGPFQPGHLVLCGPRLPHNWITLDLPEGGVPQRDLAVQFPHEPIARAAELIPELTEVLPLLERARHGIEFFGLGEVAMTRLRDIKRSSGLCRFAAFCDFMGELSRWTDYRLLSNVQLQGADDDAQVDQINTIVNRMTDNVAEQRSAAEVATELGMSESRFSRFFRRATGNTYTDFVNRLRINRACQLLMESDRLITHICYEVGFNNVANFNRRFLEIKGMTPSEFRKQSENRFGSATG</sequence>
<gene>
    <name evidence="5" type="ORF">C7444_10138</name>
</gene>
<feature type="domain" description="HTH araC/xylS-type" evidence="4">
    <location>
        <begin position="202"/>
        <end position="300"/>
    </location>
</feature>
<accession>A0A318HDB9</accession>
<dbReference type="EMBL" id="QJJS01000001">
    <property type="protein sequence ID" value="PXW99209.1"/>
    <property type="molecule type" value="Genomic_DNA"/>
</dbReference>
<reference evidence="5 6" key="1">
    <citation type="submission" date="2018-05" db="EMBL/GenBank/DDBJ databases">
        <title>Genomic Encyclopedia of Type Strains, Phase IV (KMG-IV): sequencing the most valuable type-strain genomes for metagenomic binning, comparative biology and taxonomic classification.</title>
        <authorList>
            <person name="Goeker M."/>
        </authorList>
    </citation>
    <scope>NUCLEOTIDE SEQUENCE [LARGE SCALE GENOMIC DNA]</scope>
    <source>
        <strain evidence="5 6">DSM 566</strain>
    </source>
</reference>
<evidence type="ECO:0000313" key="5">
    <source>
        <dbReference type="EMBL" id="PXW99209.1"/>
    </source>
</evidence>
<protein>
    <submittedName>
        <fullName evidence="5">AraC family transcriptional regulator</fullName>
    </submittedName>
</protein>
<evidence type="ECO:0000259" key="4">
    <source>
        <dbReference type="PROSITE" id="PS01124"/>
    </source>
</evidence>
<evidence type="ECO:0000313" key="6">
    <source>
        <dbReference type="Proteomes" id="UP000247811"/>
    </source>
</evidence>
<dbReference type="SUPFAM" id="SSF46689">
    <property type="entry name" value="Homeodomain-like"/>
    <property type="match status" value="2"/>
</dbReference>
<dbReference type="PANTHER" id="PTHR43280">
    <property type="entry name" value="ARAC-FAMILY TRANSCRIPTIONAL REGULATOR"/>
    <property type="match status" value="1"/>
</dbReference>
<keyword evidence="1" id="KW-0805">Transcription regulation</keyword>
<dbReference type="RefSeq" id="WP_110398811.1">
    <property type="nucleotide sequence ID" value="NZ_QJJS01000001.1"/>
</dbReference>
<dbReference type="InterPro" id="IPR037923">
    <property type="entry name" value="HTH-like"/>
</dbReference>
<dbReference type="OrthoDB" id="9816011at2"/>
<dbReference type="InterPro" id="IPR009057">
    <property type="entry name" value="Homeodomain-like_sf"/>
</dbReference>
<dbReference type="PANTHER" id="PTHR43280:SF27">
    <property type="entry name" value="TRANSCRIPTIONAL REGULATOR MTLR"/>
    <property type="match status" value="1"/>
</dbReference>
<keyword evidence="2" id="KW-0238">DNA-binding</keyword>
<dbReference type="Gene3D" id="1.10.10.60">
    <property type="entry name" value="Homeodomain-like"/>
    <property type="match status" value="2"/>
</dbReference>
<dbReference type="SMART" id="SM00342">
    <property type="entry name" value="HTH_ARAC"/>
    <property type="match status" value="1"/>
</dbReference>
<organism evidence="5 6">
    <name type="scientific">Sphaerotilus hippei</name>
    <dbReference type="NCBI Taxonomy" id="744406"/>
    <lineage>
        <taxon>Bacteria</taxon>
        <taxon>Pseudomonadati</taxon>
        <taxon>Pseudomonadota</taxon>
        <taxon>Betaproteobacteria</taxon>
        <taxon>Burkholderiales</taxon>
        <taxon>Sphaerotilaceae</taxon>
        <taxon>Sphaerotilus</taxon>
    </lineage>
</organism>
<evidence type="ECO:0000256" key="2">
    <source>
        <dbReference type="ARBA" id="ARBA00023125"/>
    </source>
</evidence>
<dbReference type="Pfam" id="PF12833">
    <property type="entry name" value="HTH_18"/>
    <property type="match status" value="1"/>
</dbReference>
<dbReference type="PROSITE" id="PS01124">
    <property type="entry name" value="HTH_ARAC_FAMILY_2"/>
    <property type="match status" value="1"/>
</dbReference>
<evidence type="ECO:0000256" key="3">
    <source>
        <dbReference type="ARBA" id="ARBA00023163"/>
    </source>
</evidence>
<keyword evidence="3" id="KW-0804">Transcription</keyword>
<evidence type="ECO:0000256" key="1">
    <source>
        <dbReference type="ARBA" id="ARBA00023015"/>
    </source>
</evidence>
<proteinExistence type="predicted"/>
<name>A0A318HDB9_9BURK</name>
<comment type="caution">
    <text evidence="5">The sequence shown here is derived from an EMBL/GenBank/DDBJ whole genome shotgun (WGS) entry which is preliminary data.</text>
</comment>
<dbReference type="GO" id="GO:0003700">
    <property type="term" value="F:DNA-binding transcription factor activity"/>
    <property type="evidence" value="ECO:0007669"/>
    <property type="project" value="InterPro"/>
</dbReference>
<dbReference type="Proteomes" id="UP000247811">
    <property type="component" value="Unassembled WGS sequence"/>
</dbReference>
<dbReference type="CDD" id="cd06976">
    <property type="entry name" value="cupin_MtlR-like_N"/>
    <property type="match status" value="1"/>
</dbReference>
<dbReference type="AlphaFoldDB" id="A0A318HDB9"/>
<keyword evidence="6" id="KW-1185">Reference proteome</keyword>
<dbReference type="SUPFAM" id="SSF51215">
    <property type="entry name" value="Regulatory protein AraC"/>
    <property type="match status" value="1"/>
</dbReference>